<dbReference type="Proteomes" id="UP000308600">
    <property type="component" value="Unassembled WGS sequence"/>
</dbReference>
<keyword evidence="2" id="KW-1185">Reference proteome</keyword>
<sequence>MIEKKRVNVIPSQFCIIFNCLRLPKCYLSSDHHPNSVHAVNLLWRVVLLDDGRSTWFRPSMMVGLRDWAMRMLLFNLPVLCLARHPLLIPTTTTTPALQLSSTLSRHNRERAREMNSYPQPMRCRTLIWKGHHVDSRDTTIFCRTFIGT</sequence>
<accession>A0ACD3A990</accession>
<evidence type="ECO:0000313" key="2">
    <source>
        <dbReference type="Proteomes" id="UP000308600"/>
    </source>
</evidence>
<reference evidence="1 2" key="1">
    <citation type="journal article" date="2019" name="Nat. Ecol. Evol.">
        <title>Megaphylogeny resolves global patterns of mushroom evolution.</title>
        <authorList>
            <person name="Varga T."/>
            <person name="Krizsan K."/>
            <person name="Foldi C."/>
            <person name="Dima B."/>
            <person name="Sanchez-Garcia M."/>
            <person name="Sanchez-Ramirez S."/>
            <person name="Szollosi G.J."/>
            <person name="Szarkandi J.G."/>
            <person name="Papp V."/>
            <person name="Albert L."/>
            <person name="Andreopoulos W."/>
            <person name="Angelini C."/>
            <person name="Antonin V."/>
            <person name="Barry K.W."/>
            <person name="Bougher N.L."/>
            <person name="Buchanan P."/>
            <person name="Buyck B."/>
            <person name="Bense V."/>
            <person name="Catcheside P."/>
            <person name="Chovatia M."/>
            <person name="Cooper J."/>
            <person name="Damon W."/>
            <person name="Desjardin D."/>
            <person name="Finy P."/>
            <person name="Geml J."/>
            <person name="Haridas S."/>
            <person name="Hughes K."/>
            <person name="Justo A."/>
            <person name="Karasinski D."/>
            <person name="Kautmanova I."/>
            <person name="Kiss B."/>
            <person name="Kocsube S."/>
            <person name="Kotiranta H."/>
            <person name="LaButti K.M."/>
            <person name="Lechner B.E."/>
            <person name="Liimatainen K."/>
            <person name="Lipzen A."/>
            <person name="Lukacs Z."/>
            <person name="Mihaltcheva S."/>
            <person name="Morgado L.N."/>
            <person name="Niskanen T."/>
            <person name="Noordeloos M.E."/>
            <person name="Ohm R.A."/>
            <person name="Ortiz-Santana B."/>
            <person name="Ovrebo C."/>
            <person name="Racz N."/>
            <person name="Riley R."/>
            <person name="Savchenko A."/>
            <person name="Shiryaev A."/>
            <person name="Soop K."/>
            <person name="Spirin V."/>
            <person name="Szebenyi C."/>
            <person name="Tomsovsky M."/>
            <person name="Tulloss R.E."/>
            <person name="Uehling J."/>
            <person name="Grigoriev I.V."/>
            <person name="Vagvolgyi C."/>
            <person name="Papp T."/>
            <person name="Martin F.M."/>
            <person name="Miettinen O."/>
            <person name="Hibbett D.S."/>
            <person name="Nagy L.G."/>
        </authorList>
    </citation>
    <scope>NUCLEOTIDE SEQUENCE [LARGE SCALE GENOMIC DNA]</scope>
    <source>
        <strain evidence="1 2">NL-1719</strain>
    </source>
</reference>
<evidence type="ECO:0000313" key="1">
    <source>
        <dbReference type="EMBL" id="TFK61894.1"/>
    </source>
</evidence>
<organism evidence="1 2">
    <name type="scientific">Pluteus cervinus</name>
    <dbReference type="NCBI Taxonomy" id="181527"/>
    <lineage>
        <taxon>Eukaryota</taxon>
        <taxon>Fungi</taxon>
        <taxon>Dikarya</taxon>
        <taxon>Basidiomycota</taxon>
        <taxon>Agaricomycotina</taxon>
        <taxon>Agaricomycetes</taxon>
        <taxon>Agaricomycetidae</taxon>
        <taxon>Agaricales</taxon>
        <taxon>Pluteineae</taxon>
        <taxon>Pluteaceae</taxon>
        <taxon>Pluteus</taxon>
    </lineage>
</organism>
<name>A0ACD3A990_9AGAR</name>
<proteinExistence type="predicted"/>
<protein>
    <submittedName>
        <fullName evidence="1">Uncharacterized protein</fullName>
    </submittedName>
</protein>
<dbReference type="EMBL" id="ML208621">
    <property type="protein sequence ID" value="TFK61894.1"/>
    <property type="molecule type" value="Genomic_DNA"/>
</dbReference>
<gene>
    <name evidence="1" type="ORF">BDN72DRAFT_419851</name>
</gene>